<dbReference type="GeneID" id="20649674"/>
<organism evidence="2 3">
    <name type="scientific">Phytophthora sojae (strain P6497)</name>
    <name type="common">Soybean stem and root rot agent</name>
    <name type="synonym">Phytophthora megasperma f. sp. glycines</name>
    <dbReference type="NCBI Taxonomy" id="1094619"/>
    <lineage>
        <taxon>Eukaryota</taxon>
        <taxon>Sar</taxon>
        <taxon>Stramenopiles</taxon>
        <taxon>Oomycota</taxon>
        <taxon>Peronosporomycetes</taxon>
        <taxon>Peronosporales</taxon>
        <taxon>Peronosporaceae</taxon>
        <taxon>Phytophthora</taxon>
    </lineage>
</organism>
<name>G4ZNG4_PHYSP</name>
<accession>G4ZNG4</accession>
<evidence type="ECO:0000256" key="1">
    <source>
        <dbReference type="SAM" id="MobiDB-lite"/>
    </source>
</evidence>
<sequence>MIAVQPLRPSEFSSASEFPTTPAPTTTLNCADPQYVISTGVHIAPSRIARLNDLSRMLDSDNDDRCEETRPPVTADTVPDNNARQTPGADATRHEAAAVIGAAVASVCRWKDCKKVNKSNGGGSFRPCSRPGCEREAHAACVAAMLDAFGAGGSFDKATCGRRCYNTLVKLAATAAAPQATGKKRVLWHNDGPSQDVSSLSVLIDWIATQTGETKTALAQQIVHLISIKGIKTARTAKDVMSKIASLESTFRAAVDWLSATGQGVEDETTLRANILERCPEYYELFDTMHSRISTRAQLLNTDQHFRKDDTESDDCSSSDESATDTNEVSSHGVSNSAAKRSTSVPISIAQPQTKKPKKNDLSGHPALFRLKQAQLDQQRDIQLAELDARKKELGLREKEFLARQQQLKNEDLLAAARIGEANAQATKLREEAEHWSQQRKIALLRERK</sequence>
<dbReference type="PANTHER" id="PTHR33324">
    <property type="entry name" value="EXPRESSED PROTEIN"/>
    <property type="match status" value="1"/>
</dbReference>
<evidence type="ECO:0000313" key="3">
    <source>
        <dbReference type="Proteomes" id="UP000002640"/>
    </source>
</evidence>
<dbReference type="EMBL" id="JH159155">
    <property type="protein sequence ID" value="EGZ14372.1"/>
    <property type="molecule type" value="Genomic_DNA"/>
</dbReference>
<dbReference type="Proteomes" id="UP000002640">
    <property type="component" value="Unassembled WGS sequence"/>
</dbReference>
<proteinExistence type="predicted"/>
<protein>
    <submittedName>
        <fullName evidence="2">Uncharacterized protein</fullName>
    </submittedName>
</protein>
<dbReference type="PANTHER" id="PTHR33324:SF2">
    <property type="entry name" value="MYB_SANT-LIKE DNA-BINDING DOMAIN-CONTAINING PROTEIN"/>
    <property type="match status" value="1"/>
</dbReference>
<dbReference type="AlphaFoldDB" id="G4ZNG4"/>
<dbReference type="InParanoid" id="G4ZNG4"/>
<dbReference type="SMR" id="G4ZNG4"/>
<feature type="region of interest" description="Disordered" evidence="1">
    <location>
        <begin position="1"/>
        <end position="27"/>
    </location>
</feature>
<gene>
    <name evidence="2" type="ORF">PHYSODRAFT_354709</name>
</gene>
<dbReference type="RefSeq" id="XP_009528121.1">
    <property type="nucleotide sequence ID" value="XM_009529826.1"/>
</dbReference>
<feature type="compositionally biased region" description="Polar residues" evidence="1">
    <location>
        <begin position="327"/>
        <end position="354"/>
    </location>
</feature>
<reference evidence="2 3" key="1">
    <citation type="journal article" date="2006" name="Science">
        <title>Phytophthora genome sequences uncover evolutionary origins and mechanisms of pathogenesis.</title>
        <authorList>
            <person name="Tyler B.M."/>
            <person name="Tripathy S."/>
            <person name="Zhang X."/>
            <person name="Dehal P."/>
            <person name="Jiang R.H."/>
            <person name="Aerts A."/>
            <person name="Arredondo F.D."/>
            <person name="Baxter L."/>
            <person name="Bensasson D."/>
            <person name="Beynon J.L."/>
            <person name="Chapman J."/>
            <person name="Damasceno C.M."/>
            <person name="Dorrance A.E."/>
            <person name="Dou D."/>
            <person name="Dickerman A.W."/>
            <person name="Dubchak I.L."/>
            <person name="Garbelotto M."/>
            <person name="Gijzen M."/>
            <person name="Gordon S.G."/>
            <person name="Govers F."/>
            <person name="Grunwald N.J."/>
            <person name="Huang W."/>
            <person name="Ivors K.L."/>
            <person name="Jones R.W."/>
            <person name="Kamoun S."/>
            <person name="Krampis K."/>
            <person name="Lamour K.H."/>
            <person name="Lee M.K."/>
            <person name="McDonald W.H."/>
            <person name="Medina M."/>
            <person name="Meijer H.J."/>
            <person name="Nordberg E.K."/>
            <person name="Maclean D.J."/>
            <person name="Ospina-Giraldo M.D."/>
            <person name="Morris P.F."/>
            <person name="Phuntumart V."/>
            <person name="Putnam N.H."/>
            <person name="Rash S."/>
            <person name="Rose J.K."/>
            <person name="Sakihama Y."/>
            <person name="Salamov A.A."/>
            <person name="Savidor A."/>
            <person name="Scheuring C.F."/>
            <person name="Smith B.M."/>
            <person name="Sobral B.W."/>
            <person name="Terry A."/>
            <person name="Torto-Alalibo T.A."/>
            <person name="Win J."/>
            <person name="Xu Z."/>
            <person name="Zhang H."/>
            <person name="Grigoriev I.V."/>
            <person name="Rokhsar D.S."/>
            <person name="Boore J.L."/>
        </authorList>
    </citation>
    <scope>NUCLEOTIDE SEQUENCE [LARGE SCALE GENOMIC DNA]</scope>
    <source>
        <strain evidence="2 3">P6497</strain>
    </source>
</reference>
<keyword evidence="3" id="KW-1185">Reference proteome</keyword>
<feature type="region of interest" description="Disordered" evidence="1">
    <location>
        <begin position="60"/>
        <end position="90"/>
    </location>
</feature>
<dbReference type="KEGG" id="psoj:PHYSODRAFT_354709"/>
<evidence type="ECO:0000313" key="2">
    <source>
        <dbReference type="EMBL" id="EGZ14372.1"/>
    </source>
</evidence>
<feature type="region of interest" description="Disordered" evidence="1">
    <location>
        <begin position="305"/>
        <end position="364"/>
    </location>
</feature>
<dbReference type="OMA" id="LQICPEY"/>
<feature type="compositionally biased region" description="Polar residues" evidence="1">
    <location>
        <begin position="11"/>
        <end position="27"/>
    </location>
</feature>